<dbReference type="InterPro" id="IPR003439">
    <property type="entry name" value="ABC_transporter-like_ATP-bd"/>
</dbReference>
<keyword evidence="4" id="KW-1185">Reference proteome</keyword>
<protein>
    <recommendedName>
        <fullName evidence="2">ABC transporter domain-containing protein</fullName>
    </recommendedName>
</protein>
<dbReference type="GO" id="GO:0005524">
    <property type="term" value="F:ATP binding"/>
    <property type="evidence" value="ECO:0007669"/>
    <property type="project" value="InterPro"/>
</dbReference>
<dbReference type="Pfam" id="PF00005">
    <property type="entry name" value="ABC_tran"/>
    <property type="match status" value="1"/>
</dbReference>
<evidence type="ECO:0000313" key="4">
    <source>
        <dbReference type="Proteomes" id="UP001215280"/>
    </source>
</evidence>
<feature type="non-terminal residue" evidence="3">
    <location>
        <position position="90"/>
    </location>
</feature>
<comment type="caution">
    <text evidence="3">The sequence shown here is derived from an EMBL/GenBank/DDBJ whole genome shotgun (WGS) entry which is preliminary data.</text>
</comment>
<evidence type="ECO:0000256" key="1">
    <source>
        <dbReference type="ARBA" id="ARBA00022448"/>
    </source>
</evidence>
<name>A0AAD7HMC0_9AGAR</name>
<dbReference type="Proteomes" id="UP001215280">
    <property type="component" value="Unassembled WGS sequence"/>
</dbReference>
<accession>A0AAD7HMC0</accession>
<proteinExistence type="predicted"/>
<evidence type="ECO:0000259" key="2">
    <source>
        <dbReference type="Pfam" id="PF00005"/>
    </source>
</evidence>
<dbReference type="AlphaFoldDB" id="A0AAD7HMC0"/>
<dbReference type="InterPro" id="IPR027417">
    <property type="entry name" value="P-loop_NTPase"/>
</dbReference>
<sequence>LEILRDADGLLKSGELLVVLGRPGSGCSTFLKRISAPHTGLTVEATSDIQYQGILREIMHNDFRGEVIYVYNAETDVHFPNLTVGQTLLF</sequence>
<dbReference type="SUPFAM" id="SSF52540">
    <property type="entry name" value="P-loop containing nucleoside triphosphate hydrolases"/>
    <property type="match status" value="1"/>
</dbReference>
<organism evidence="3 4">
    <name type="scientific">Mycena maculata</name>
    <dbReference type="NCBI Taxonomy" id="230809"/>
    <lineage>
        <taxon>Eukaryota</taxon>
        <taxon>Fungi</taxon>
        <taxon>Dikarya</taxon>
        <taxon>Basidiomycota</taxon>
        <taxon>Agaricomycotina</taxon>
        <taxon>Agaricomycetes</taxon>
        <taxon>Agaricomycetidae</taxon>
        <taxon>Agaricales</taxon>
        <taxon>Marasmiineae</taxon>
        <taxon>Mycenaceae</taxon>
        <taxon>Mycena</taxon>
    </lineage>
</organism>
<feature type="non-terminal residue" evidence="3">
    <location>
        <position position="1"/>
    </location>
</feature>
<keyword evidence="1" id="KW-0813">Transport</keyword>
<feature type="domain" description="ABC transporter" evidence="2">
    <location>
        <begin position="5"/>
        <end position="86"/>
    </location>
</feature>
<dbReference type="EMBL" id="JARJLG010000250">
    <property type="protein sequence ID" value="KAJ7723194.1"/>
    <property type="molecule type" value="Genomic_DNA"/>
</dbReference>
<dbReference type="PANTHER" id="PTHR19241">
    <property type="entry name" value="ATP-BINDING CASSETTE TRANSPORTER"/>
    <property type="match status" value="1"/>
</dbReference>
<reference evidence="3" key="1">
    <citation type="submission" date="2023-03" db="EMBL/GenBank/DDBJ databases">
        <title>Massive genome expansion in bonnet fungi (Mycena s.s.) driven by repeated elements and novel gene families across ecological guilds.</title>
        <authorList>
            <consortium name="Lawrence Berkeley National Laboratory"/>
            <person name="Harder C.B."/>
            <person name="Miyauchi S."/>
            <person name="Viragh M."/>
            <person name="Kuo A."/>
            <person name="Thoen E."/>
            <person name="Andreopoulos B."/>
            <person name="Lu D."/>
            <person name="Skrede I."/>
            <person name="Drula E."/>
            <person name="Henrissat B."/>
            <person name="Morin E."/>
            <person name="Kohler A."/>
            <person name="Barry K."/>
            <person name="LaButti K."/>
            <person name="Morin E."/>
            <person name="Salamov A."/>
            <person name="Lipzen A."/>
            <person name="Mereny Z."/>
            <person name="Hegedus B."/>
            <person name="Baldrian P."/>
            <person name="Stursova M."/>
            <person name="Weitz H."/>
            <person name="Taylor A."/>
            <person name="Grigoriev I.V."/>
            <person name="Nagy L.G."/>
            <person name="Martin F."/>
            <person name="Kauserud H."/>
        </authorList>
    </citation>
    <scope>NUCLEOTIDE SEQUENCE</scope>
    <source>
        <strain evidence="3">CBHHK188m</strain>
    </source>
</reference>
<dbReference type="GO" id="GO:0016887">
    <property type="term" value="F:ATP hydrolysis activity"/>
    <property type="evidence" value="ECO:0007669"/>
    <property type="project" value="InterPro"/>
</dbReference>
<evidence type="ECO:0000313" key="3">
    <source>
        <dbReference type="EMBL" id="KAJ7723194.1"/>
    </source>
</evidence>
<dbReference type="Gene3D" id="3.40.50.300">
    <property type="entry name" value="P-loop containing nucleotide triphosphate hydrolases"/>
    <property type="match status" value="1"/>
</dbReference>
<gene>
    <name evidence="3" type="ORF">DFH07DRAFT_715902</name>
</gene>